<reference evidence="2 3" key="1">
    <citation type="submission" date="2019-03" db="EMBL/GenBank/DDBJ databases">
        <title>Genomic Encyclopedia of Type Strains, Phase III (KMG-III): the genomes of soil and plant-associated and newly described type strains.</title>
        <authorList>
            <person name="Whitman W."/>
        </authorList>
    </citation>
    <scope>NUCLEOTIDE SEQUENCE [LARGE SCALE GENOMIC DNA]</scope>
    <source>
        <strain evidence="2 3">CECT 8283</strain>
    </source>
</reference>
<name>A0A4R6TG62_9FLAO</name>
<feature type="transmembrane region" description="Helical" evidence="1">
    <location>
        <begin position="86"/>
        <end position="107"/>
    </location>
</feature>
<sequence>MDKKLKHTIDYLNQKVDKKTGFSTPEDYFDKVQEDISTSLFINNLPKEKPFSTPNDYFSTIEMNIFSKLELEKNKKVKIISFRKRILQYIPATAAATILLFIGINYFNTQKITFEDITINDIESWYENGYGNTNVDELATALNTSDFEDDILSTISDESLEDYLYTIDNNILINENE</sequence>
<evidence type="ECO:0000256" key="1">
    <source>
        <dbReference type="SAM" id="Phobius"/>
    </source>
</evidence>
<gene>
    <name evidence="2" type="ORF">DFQ07_1567</name>
</gene>
<protein>
    <submittedName>
        <fullName evidence="2">Uncharacterized protein</fullName>
    </submittedName>
</protein>
<keyword evidence="3" id="KW-1185">Reference proteome</keyword>
<dbReference type="OrthoDB" id="981524at2"/>
<organism evidence="2 3">
    <name type="scientific">Tenacibaculum caenipelagi</name>
    <dbReference type="NCBI Taxonomy" id="1325435"/>
    <lineage>
        <taxon>Bacteria</taxon>
        <taxon>Pseudomonadati</taxon>
        <taxon>Bacteroidota</taxon>
        <taxon>Flavobacteriia</taxon>
        <taxon>Flavobacteriales</taxon>
        <taxon>Flavobacteriaceae</taxon>
        <taxon>Tenacibaculum</taxon>
    </lineage>
</organism>
<evidence type="ECO:0000313" key="3">
    <source>
        <dbReference type="Proteomes" id="UP000295390"/>
    </source>
</evidence>
<evidence type="ECO:0000313" key="2">
    <source>
        <dbReference type="EMBL" id="TDQ27716.1"/>
    </source>
</evidence>
<dbReference type="Proteomes" id="UP000295390">
    <property type="component" value="Unassembled WGS sequence"/>
</dbReference>
<accession>A0A4R6TG62</accession>
<comment type="caution">
    <text evidence="2">The sequence shown here is derived from an EMBL/GenBank/DDBJ whole genome shotgun (WGS) entry which is preliminary data.</text>
</comment>
<proteinExistence type="predicted"/>
<keyword evidence="1" id="KW-1133">Transmembrane helix</keyword>
<dbReference type="AlphaFoldDB" id="A0A4R6TG62"/>
<keyword evidence="1" id="KW-0472">Membrane</keyword>
<dbReference type="RefSeq" id="WP_133535694.1">
    <property type="nucleotide sequence ID" value="NZ_SNYH01000003.1"/>
</dbReference>
<keyword evidence="1" id="KW-0812">Transmembrane</keyword>
<dbReference type="EMBL" id="SNYH01000003">
    <property type="protein sequence ID" value="TDQ27716.1"/>
    <property type="molecule type" value="Genomic_DNA"/>
</dbReference>